<keyword evidence="3" id="KW-1185">Reference proteome</keyword>
<reference evidence="2 3" key="1">
    <citation type="submission" date="2018-04" db="EMBL/GenBank/DDBJ databases">
        <authorList>
            <person name="Zhang X."/>
            <person name="Yuan J."/>
            <person name="Li F."/>
            <person name="Xiang J."/>
        </authorList>
    </citation>
    <scope>NUCLEOTIDE SEQUENCE [LARGE SCALE GENOMIC DNA]</scope>
    <source>
        <tissue evidence="2">Muscle</tissue>
    </source>
</reference>
<feature type="region of interest" description="Disordered" evidence="1">
    <location>
        <begin position="33"/>
        <end position="62"/>
    </location>
</feature>
<gene>
    <name evidence="2" type="ORF">C7M84_009863</name>
</gene>
<evidence type="ECO:0000256" key="1">
    <source>
        <dbReference type="SAM" id="MobiDB-lite"/>
    </source>
</evidence>
<evidence type="ECO:0000313" key="3">
    <source>
        <dbReference type="Proteomes" id="UP000283509"/>
    </source>
</evidence>
<reference evidence="2 3" key="2">
    <citation type="submission" date="2019-01" db="EMBL/GenBank/DDBJ databases">
        <title>The decoding of complex shrimp genome reveals the adaptation for benthos swimmer, frequently molting mechanism and breeding impact on genome.</title>
        <authorList>
            <person name="Sun Y."/>
            <person name="Gao Y."/>
            <person name="Yu Y."/>
        </authorList>
    </citation>
    <scope>NUCLEOTIDE SEQUENCE [LARGE SCALE GENOMIC DNA]</scope>
    <source>
        <tissue evidence="2">Muscle</tissue>
    </source>
</reference>
<evidence type="ECO:0000313" key="2">
    <source>
        <dbReference type="EMBL" id="ROT71792.1"/>
    </source>
</evidence>
<feature type="non-terminal residue" evidence="2">
    <location>
        <position position="1"/>
    </location>
</feature>
<dbReference type="AlphaFoldDB" id="A0A423T5J3"/>
<dbReference type="OrthoDB" id="406096at2759"/>
<comment type="caution">
    <text evidence="2">The sequence shown here is derived from an EMBL/GenBank/DDBJ whole genome shotgun (WGS) entry which is preliminary data.</text>
</comment>
<feature type="compositionally biased region" description="Polar residues" evidence="1">
    <location>
        <begin position="40"/>
        <end position="52"/>
    </location>
</feature>
<dbReference type="EMBL" id="QCYY01002246">
    <property type="protein sequence ID" value="ROT71792.1"/>
    <property type="molecule type" value="Genomic_DNA"/>
</dbReference>
<name>A0A423T5J3_PENVA</name>
<accession>A0A423T5J3</accession>
<protein>
    <submittedName>
        <fullName evidence="2">Uncharacterized protein</fullName>
    </submittedName>
</protein>
<organism evidence="2 3">
    <name type="scientific">Penaeus vannamei</name>
    <name type="common">Whiteleg shrimp</name>
    <name type="synonym">Litopenaeus vannamei</name>
    <dbReference type="NCBI Taxonomy" id="6689"/>
    <lineage>
        <taxon>Eukaryota</taxon>
        <taxon>Metazoa</taxon>
        <taxon>Ecdysozoa</taxon>
        <taxon>Arthropoda</taxon>
        <taxon>Crustacea</taxon>
        <taxon>Multicrustacea</taxon>
        <taxon>Malacostraca</taxon>
        <taxon>Eumalacostraca</taxon>
        <taxon>Eucarida</taxon>
        <taxon>Decapoda</taxon>
        <taxon>Dendrobranchiata</taxon>
        <taxon>Penaeoidea</taxon>
        <taxon>Penaeidae</taxon>
        <taxon>Penaeus</taxon>
    </lineage>
</organism>
<dbReference type="Proteomes" id="UP000283509">
    <property type="component" value="Unassembled WGS sequence"/>
</dbReference>
<sequence>FPSPPLARRLQSLPSGRVRSSSQCHEGLRVVLPGHRSPFHNASSTDRPQGQPSHRLVPSRKTPRMRLANVLCACALTLTALLALAEGLKDPERPVAVHNEVASVPPTNGRHGGKRYGSSIRNDVRRYGAAPSHNMGISEGHRIITRALWRIFDALMQKKDHSQLYGRMTFVEEALKKMISVDTQLEDEIDKLKVRLAVGSSPAGEGCLAVWLVLIIPFGLSSSPSD</sequence>
<proteinExistence type="predicted"/>